<evidence type="ECO:0000313" key="3">
    <source>
        <dbReference type="EMBL" id="SLN59784.1"/>
    </source>
</evidence>
<dbReference type="AlphaFoldDB" id="A0A1X6ZRV9"/>
<gene>
    <name evidence="2" type="ORF">CLV79_10924</name>
    <name evidence="3" type="ORF">LOS8367_02874</name>
</gene>
<evidence type="ECO:0000313" key="5">
    <source>
        <dbReference type="Proteomes" id="UP000240624"/>
    </source>
</evidence>
<feature type="region of interest" description="Disordered" evidence="1">
    <location>
        <begin position="220"/>
        <end position="294"/>
    </location>
</feature>
<organism evidence="3 4">
    <name type="scientific">Limimaricola soesokkakensis</name>
    <dbReference type="NCBI Taxonomy" id="1343159"/>
    <lineage>
        <taxon>Bacteria</taxon>
        <taxon>Pseudomonadati</taxon>
        <taxon>Pseudomonadota</taxon>
        <taxon>Alphaproteobacteria</taxon>
        <taxon>Rhodobacterales</taxon>
        <taxon>Paracoccaceae</taxon>
        <taxon>Limimaricola</taxon>
    </lineage>
</organism>
<dbReference type="EMBL" id="PYGB01000009">
    <property type="protein sequence ID" value="PSK84052.1"/>
    <property type="molecule type" value="Genomic_DNA"/>
</dbReference>
<dbReference type="Proteomes" id="UP000240624">
    <property type="component" value="Unassembled WGS sequence"/>
</dbReference>
<sequence length="379" mass="41589">MARRPDTRRLHRETLRRAAALEQAGIETRQPMPETPIELVGAITGLRRLAHKWRNLAILPAVAVRAATKKASALETRLRAHPARDRLRYLVVAPVERVPVGGDLTGRIDEINDMLSSWRKHIVGPAGARVVWTGLELAFDPAGEGSVLVHANLILMPPEMGMGALSKATNRYFGQQGWHDASTIRDISRVCSYVTKVADLCEAPDEAIRWIHQYTHDRQMHRTHPAPGHSVRKEDPAIPPAPSRPEGLGTASLSRQAAPRPAPTSQGAYEGCRNPSRQRKGTSAQQPVEDSSPQAVVEPVADAIENLVIRELGPRHFTKWAEPCLLVQGYTEVPTTVAGREGLALIRRVGGAPARIGMQPERLPPSTFVLRKGIKIIPK</sequence>
<evidence type="ECO:0000256" key="1">
    <source>
        <dbReference type="SAM" id="MobiDB-lite"/>
    </source>
</evidence>
<accession>A0A1X6ZRV9</accession>
<protein>
    <submittedName>
        <fullName evidence="3">Uncharacterized protein</fullName>
    </submittedName>
</protein>
<proteinExistence type="predicted"/>
<reference evidence="3 4" key="1">
    <citation type="submission" date="2017-03" db="EMBL/GenBank/DDBJ databases">
        <authorList>
            <person name="Afonso C.L."/>
            <person name="Miller P.J."/>
            <person name="Scott M.A."/>
            <person name="Spackman E."/>
            <person name="Goraichik I."/>
            <person name="Dimitrov K.M."/>
            <person name="Suarez D.L."/>
            <person name="Swayne D.E."/>
        </authorList>
    </citation>
    <scope>NUCLEOTIDE SEQUENCE [LARGE SCALE GENOMIC DNA]</scope>
    <source>
        <strain evidence="3 4">CECT 8367</strain>
    </source>
</reference>
<feature type="compositionally biased region" description="Polar residues" evidence="1">
    <location>
        <begin position="281"/>
        <end position="294"/>
    </location>
</feature>
<evidence type="ECO:0000313" key="2">
    <source>
        <dbReference type="EMBL" id="PSK84052.1"/>
    </source>
</evidence>
<dbReference type="EMBL" id="FWFY01000009">
    <property type="protein sequence ID" value="SLN59784.1"/>
    <property type="molecule type" value="Genomic_DNA"/>
</dbReference>
<keyword evidence="5" id="KW-1185">Reference proteome</keyword>
<name>A0A1X6ZRV9_9RHOB</name>
<reference evidence="2 5" key="2">
    <citation type="submission" date="2018-03" db="EMBL/GenBank/DDBJ databases">
        <title>Genomic Encyclopedia of Archaeal and Bacterial Type Strains, Phase II (KMG-II): from individual species to whole genera.</title>
        <authorList>
            <person name="Goeker M."/>
        </authorList>
    </citation>
    <scope>NUCLEOTIDE SEQUENCE [LARGE SCALE GENOMIC DNA]</scope>
    <source>
        <strain evidence="2 5">DSM 29956</strain>
    </source>
</reference>
<evidence type="ECO:0000313" key="4">
    <source>
        <dbReference type="Proteomes" id="UP000193495"/>
    </source>
</evidence>
<dbReference type="Proteomes" id="UP000193495">
    <property type="component" value="Unassembled WGS sequence"/>
</dbReference>